<protein>
    <recommendedName>
        <fullName evidence="4">Cyclin N-terminal domain-containing protein</fullName>
    </recommendedName>
</protein>
<gene>
    <name evidence="2" type="ORF">RSOLAG22IIIB_04703</name>
</gene>
<dbReference type="EMBL" id="CYGV01001256">
    <property type="protein sequence ID" value="CUA71657.1"/>
    <property type="molecule type" value="Genomic_DNA"/>
</dbReference>
<dbReference type="Proteomes" id="UP000044841">
    <property type="component" value="Unassembled WGS sequence"/>
</dbReference>
<evidence type="ECO:0000313" key="3">
    <source>
        <dbReference type="Proteomes" id="UP000044841"/>
    </source>
</evidence>
<feature type="region of interest" description="Disordered" evidence="1">
    <location>
        <begin position="244"/>
        <end position="303"/>
    </location>
</feature>
<name>A0A0K6G080_9AGAM</name>
<dbReference type="CDD" id="cd20557">
    <property type="entry name" value="CYCLIN_ScPCL1-like"/>
    <property type="match status" value="1"/>
</dbReference>
<feature type="region of interest" description="Disordered" evidence="1">
    <location>
        <begin position="334"/>
        <end position="364"/>
    </location>
</feature>
<keyword evidence="3" id="KW-1185">Reference proteome</keyword>
<organism evidence="2 3">
    <name type="scientific">Rhizoctonia solani</name>
    <dbReference type="NCBI Taxonomy" id="456999"/>
    <lineage>
        <taxon>Eukaryota</taxon>
        <taxon>Fungi</taxon>
        <taxon>Dikarya</taxon>
        <taxon>Basidiomycota</taxon>
        <taxon>Agaricomycotina</taxon>
        <taxon>Agaricomycetes</taxon>
        <taxon>Cantharellales</taxon>
        <taxon>Ceratobasidiaceae</taxon>
        <taxon>Rhizoctonia</taxon>
    </lineage>
</organism>
<dbReference type="Gene3D" id="1.10.472.10">
    <property type="entry name" value="Cyclin-like"/>
    <property type="match status" value="1"/>
</dbReference>
<evidence type="ECO:0000256" key="1">
    <source>
        <dbReference type="SAM" id="MobiDB-lite"/>
    </source>
</evidence>
<reference evidence="2 3" key="1">
    <citation type="submission" date="2015-07" db="EMBL/GenBank/DDBJ databases">
        <authorList>
            <person name="Noorani M."/>
        </authorList>
    </citation>
    <scope>NUCLEOTIDE SEQUENCE [LARGE SCALE GENOMIC DNA]</scope>
    <source>
        <strain evidence="2">BBA 69670</strain>
    </source>
</reference>
<feature type="region of interest" description="Disordered" evidence="1">
    <location>
        <begin position="1"/>
        <end position="25"/>
    </location>
</feature>
<feature type="compositionally biased region" description="Polar residues" evidence="1">
    <location>
        <begin position="244"/>
        <end position="264"/>
    </location>
</feature>
<feature type="compositionally biased region" description="Pro residues" evidence="1">
    <location>
        <begin position="347"/>
        <end position="364"/>
    </location>
</feature>
<accession>A0A0K6G080</accession>
<proteinExistence type="predicted"/>
<evidence type="ECO:0000313" key="2">
    <source>
        <dbReference type="EMBL" id="CUA71657.1"/>
    </source>
</evidence>
<sequence length="496" mass="53787">MDIHNAPANPQGPCQGCQTHPRDPTLSGHDAEAFINRACTILRSIYGLTPDNHPDPRLCSDPPPVPVGRIQGLYFPEPLATRQPTVSWYIANVSYYARASAGVFWTALHYLERAKPRFRPIPADPRTAFVGALILAHRFLEDGSYRTETWARITGSSSRMISACIETMFDALEHRLWIGPLPEPNDNRMFSMREGTIFSEEMMGGQRRCSLPSLSVLYGTRPASNSMRDSTNLVRTFGDPQSIPITASSTIQPVAGPSNSSSIPMTKPVQGLPSPPDSPSSRSNTPPLSAVRAPPKVSAPVRRASSVPYPASIPSSETGLFNFSQWQAAAQFGAAPSTSSSHAASLPPAPLPPAQRPHPHLPPPLPYTVPVSHFVRAHSSPVFSAAQWCTPIPELSEDSTSEMEVERQVEPTPPRTPGDSVMRSDPDAFNPSMWAAQAQATLFPQTTLATPAPTVRVGSPEKKMRYPSATLVPPSSCLDPAWNGRRHSIAVTGTRY</sequence>
<dbReference type="AlphaFoldDB" id="A0A0K6G080"/>
<evidence type="ECO:0008006" key="4">
    <source>
        <dbReference type="Google" id="ProtNLM"/>
    </source>
</evidence>
<feature type="compositionally biased region" description="Low complexity" evidence="1">
    <location>
        <begin position="334"/>
        <end position="346"/>
    </location>
</feature>